<feature type="domain" description="PurM-like C-terminal" evidence="14">
    <location>
        <begin position="180"/>
        <end position="344"/>
    </location>
</feature>
<dbReference type="CDD" id="cd02196">
    <property type="entry name" value="PurM"/>
    <property type="match status" value="1"/>
</dbReference>
<evidence type="ECO:0000313" key="15">
    <source>
        <dbReference type="EMBL" id="MFC0675843.1"/>
    </source>
</evidence>
<dbReference type="HAMAP" id="MF_00741">
    <property type="entry name" value="AIRS"/>
    <property type="match status" value="1"/>
</dbReference>
<dbReference type="EC" id="6.3.3.1" evidence="3 12"/>
<evidence type="ECO:0000259" key="13">
    <source>
        <dbReference type="Pfam" id="PF00586"/>
    </source>
</evidence>
<evidence type="ECO:0000256" key="3">
    <source>
        <dbReference type="ARBA" id="ARBA00013047"/>
    </source>
</evidence>
<dbReference type="InterPro" id="IPR036921">
    <property type="entry name" value="PurM-like_N_sf"/>
</dbReference>
<keyword evidence="7 12" id="KW-0067">ATP-binding</keyword>
<dbReference type="SUPFAM" id="SSF55326">
    <property type="entry name" value="PurM N-terminal domain-like"/>
    <property type="match status" value="1"/>
</dbReference>
<evidence type="ECO:0000313" key="16">
    <source>
        <dbReference type="Proteomes" id="UP001589793"/>
    </source>
</evidence>
<evidence type="ECO:0000256" key="10">
    <source>
        <dbReference type="ARBA" id="ARBA00033093"/>
    </source>
</evidence>
<evidence type="ECO:0000256" key="4">
    <source>
        <dbReference type="ARBA" id="ARBA00020367"/>
    </source>
</evidence>
<dbReference type="Gene3D" id="3.30.1330.10">
    <property type="entry name" value="PurM-like, N-terminal domain"/>
    <property type="match status" value="1"/>
</dbReference>
<evidence type="ECO:0000256" key="11">
    <source>
        <dbReference type="ARBA" id="ARBA00049057"/>
    </source>
</evidence>
<dbReference type="RefSeq" id="WP_376982878.1">
    <property type="nucleotide sequence ID" value="NZ_JBHLSV010000031.1"/>
</dbReference>
<dbReference type="InterPro" id="IPR016188">
    <property type="entry name" value="PurM-like_N"/>
</dbReference>
<dbReference type="Pfam" id="PF00586">
    <property type="entry name" value="AIRS"/>
    <property type="match status" value="1"/>
</dbReference>
<comment type="similarity">
    <text evidence="2 12">Belongs to the AIR synthase family.</text>
</comment>
<dbReference type="InterPro" id="IPR010918">
    <property type="entry name" value="PurM-like_C_dom"/>
</dbReference>
<reference evidence="15 16" key="1">
    <citation type="submission" date="2024-09" db="EMBL/GenBank/DDBJ databases">
        <authorList>
            <person name="Sun Q."/>
            <person name="Mori K."/>
        </authorList>
    </citation>
    <scope>NUCLEOTIDE SEQUENCE [LARGE SCALE GENOMIC DNA]</scope>
    <source>
        <strain evidence="15 16">CICC 10874</strain>
    </source>
</reference>
<keyword evidence="12" id="KW-0658">Purine biosynthesis</keyword>
<evidence type="ECO:0000256" key="8">
    <source>
        <dbReference type="ARBA" id="ARBA00031908"/>
    </source>
</evidence>
<feature type="domain" description="PurM-like N-terminal" evidence="13">
    <location>
        <begin position="63"/>
        <end position="168"/>
    </location>
</feature>
<dbReference type="GO" id="GO:0004641">
    <property type="term" value="F:phosphoribosylformylglycinamidine cyclo-ligase activity"/>
    <property type="evidence" value="ECO:0007669"/>
    <property type="project" value="UniProtKB-EC"/>
</dbReference>
<keyword evidence="12" id="KW-0963">Cytoplasm</keyword>
<evidence type="ECO:0000256" key="2">
    <source>
        <dbReference type="ARBA" id="ARBA00010280"/>
    </source>
</evidence>
<comment type="pathway">
    <text evidence="1 12">Purine metabolism; IMP biosynthesis via de novo pathway; 5-amino-1-(5-phospho-D-ribosyl)imidazole from N(2)-formyl-N(1)-(5-phospho-D-ribosyl)glycinamide: step 2/2.</text>
</comment>
<dbReference type="InterPro" id="IPR004733">
    <property type="entry name" value="PurM_cligase"/>
</dbReference>
<dbReference type="NCBIfam" id="TIGR00878">
    <property type="entry name" value="purM"/>
    <property type="match status" value="1"/>
</dbReference>
<sequence length="381" mass="38601">MSAPAPQPITYASAGVDTHAGDKAVELMKEAVAATHGPEILGGVGAFAGLLDVSALKDYERPLLASSTDGVGTKIAIAQALDVHDTIGQDLVAMVVDDIVVLGAKPLAMTDYIACGKVVPERIADIVRGIAEGCRLAGCALVGGETAEHPGLMGEHDYDVAGAAVGVVEASRVLGPERVRAGDVVIGMDSSGLHSNGYSLVRAVIANAGLGWDAHVEELGRTLGEEALEPTRIYTRDLLDLLETPAGEGVHALCHVTGGGLAANLARVVPGGLGVRVDRGTWEPAPIFERVRSWGAVPLSDLEATLNMGLGMVAVVAAEAAEAVIAQLSGSGLPARAIGEVLAADALPQPRVGSADVLVAGTKGVDGGAVLMTGMHPGWSA</sequence>
<proteinExistence type="inferred from homology"/>
<comment type="catalytic activity">
    <reaction evidence="11 12">
        <text>2-formamido-N(1)-(5-O-phospho-beta-D-ribosyl)acetamidine + ATP = 5-amino-1-(5-phospho-beta-D-ribosyl)imidazole + ADP + phosphate + H(+)</text>
        <dbReference type="Rhea" id="RHEA:23032"/>
        <dbReference type="ChEBI" id="CHEBI:15378"/>
        <dbReference type="ChEBI" id="CHEBI:30616"/>
        <dbReference type="ChEBI" id="CHEBI:43474"/>
        <dbReference type="ChEBI" id="CHEBI:137981"/>
        <dbReference type="ChEBI" id="CHEBI:147287"/>
        <dbReference type="ChEBI" id="CHEBI:456216"/>
        <dbReference type="EC" id="6.3.3.1"/>
    </reaction>
</comment>
<evidence type="ECO:0000256" key="9">
    <source>
        <dbReference type="ARBA" id="ARBA00032931"/>
    </source>
</evidence>
<evidence type="ECO:0000256" key="5">
    <source>
        <dbReference type="ARBA" id="ARBA00022598"/>
    </source>
</evidence>
<comment type="subcellular location">
    <subcellularLocation>
        <location evidence="12">Cytoplasm</location>
    </subcellularLocation>
</comment>
<evidence type="ECO:0000256" key="7">
    <source>
        <dbReference type="ARBA" id="ARBA00022840"/>
    </source>
</evidence>
<dbReference type="PANTHER" id="PTHR10520:SF12">
    <property type="entry name" value="TRIFUNCTIONAL PURINE BIOSYNTHETIC PROTEIN ADENOSINE-3"/>
    <property type="match status" value="1"/>
</dbReference>
<name>A0ABV6RFQ0_9MICO</name>
<dbReference type="EMBL" id="JBHLSV010000031">
    <property type="protein sequence ID" value="MFC0675843.1"/>
    <property type="molecule type" value="Genomic_DNA"/>
</dbReference>
<keyword evidence="6 12" id="KW-0547">Nucleotide-binding</keyword>
<dbReference type="Pfam" id="PF02769">
    <property type="entry name" value="AIRS_C"/>
    <property type="match status" value="1"/>
</dbReference>
<organism evidence="15 16">
    <name type="scientific">Brachybacterium hainanense</name>
    <dbReference type="NCBI Taxonomy" id="1541174"/>
    <lineage>
        <taxon>Bacteria</taxon>
        <taxon>Bacillati</taxon>
        <taxon>Actinomycetota</taxon>
        <taxon>Actinomycetes</taxon>
        <taxon>Micrococcales</taxon>
        <taxon>Dermabacteraceae</taxon>
        <taxon>Brachybacterium</taxon>
    </lineage>
</organism>
<evidence type="ECO:0000256" key="6">
    <source>
        <dbReference type="ARBA" id="ARBA00022741"/>
    </source>
</evidence>
<accession>A0ABV6RFQ0</accession>
<dbReference type="Gene3D" id="3.90.650.10">
    <property type="entry name" value="PurM-like C-terminal domain"/>
    <property type="match status" value="1"/>
</dbReference>
<dbReference type="SUPFAM" id="SSF56042">
    <property type="entry name" value="PurM C-terminal domain-like"/>
    <property type="match status" value="1"/>
</dbReference>
<keyword evidence="5 12" id="KW-0436">Ligase</keyword>
<comment type="caution">
    <text evidence="15">The sequence shown here is derived from an EMBL/GenBank/DDBJ whole genome shotgun (WGS) entry which is preliminary data.</text>
</comment>
<protein>
    <recommendedName>
        <fullName evidence="4 12">Phosphoribosylformylglycinamidine cyclo-ligase</fullName>
        <ecNumber evidence="3 12">6.3.3.1</ecNumber>
    </recommendedName>
    <alternativeName>
        <fullName evidence="9 12">AIR synthase</fullName>
    </alternativeName>
    <alternativeName>
        <fullName evidence="10 12">AIRS</fullName>
    </alternativeName>
    <alternativeName>
        <fullName evidence="8 12">Phosphoribosyl-aminoimidazole synthetase</fullName>
    </alternativeName>
</protein>
<evidence type="ECO:0000256" key="12">
    <source>
        <dbReference type="HAMAP-Rule" id="MF_00741"/>
    </source>
</evidence>
<dbReference type="PANTHER" id="PTHR10520">
    <property type="entry name" value="TRIFUNCTIONAL PURINE BIOSYNTHETIC PROTEIN ADENOSINE-3-RELATED"/>
    <property type="match status" value="1"/>
</dbReference>
<dbReference type="InterPro" id="IPR036676">
    <property type="entry name" value="PurM-like_C_sf"/>
</dbReference>
<evidence type="ECO:0000256" key="1">
    <source>
        <dbReference type="ARBA" id="ARBA00004686"/>
    </source>
</evidence>
<evidence type="ECO:0000259" key="14">
    <source>
        <dbReference type="Pfam" id="PF02769"/>
    </source>
</evidence>
<gene>
    <name evidence="12 15" type="primary">purM</name>
    <name evidence="15" type="ORF">ACFFF6_17980</name>
</gene>
<keyword evidence="16" id="KW-1185">Reference proteome</keyword>
<dbReference type="Proteomes" id="UP001589793">
    <property type="component" value="Unassembled WGS sequence"/>
</dbReference>